<feature type="signal peptide" evidence="1">
    <location>
        <begin position="1"/>
        <end position="18"/>
    </location>
</feature>
<dbReference type="Proteomes" id="UP000494165">
    <property type="component" value="Unassembled WGS sequence"/>
</dbReference>
<gene>
    <name evidence="2" type="ORF">CLODIP_2_CD02851</name>
</gene>
<keyword evidence="1" id="KW-0732">Signal</keyword>
<feature type="chain" id="PRO_5035863152" evidence="1">
    <location>
        <begin position="19"/>
        <end position="81"/>
    </location>
</feature>
<evidence type="ECO:0000313" key="2">
    <source>
        <dbReference type="EMBL" id="CAB3386251.1"/>
    </source>
</evidence>
<evidence type="ECO:0000313" key="3">
    <source>
        <dbReference type="Proteomes" id="UP000494165"/>
    </source>
</evidence>
<sequence length="81" mass="8942">MRATIAILLLIAVAQCSAHPVGQERAIRPIRPIIFLPPVVPRVTENPTVGAKTTEIPAMILPNNEELVLRDILKWIQKVSV</sequence>
<accession>A0A8S1E1D2</accession>
<protein>
    <submittedName>
        <fullName evidence="2">Uncharacterized protein</fullName>
    </submittedName>
</protein>
<dbReference type="AlphaFoldDB" id="A0A8S1E1D2"/>
<keyword evidence="3" id="KW-1185">Reference proteome</keyword>
<dbReference type="EMBL" id="CADEPI010000465">
    <property type="protein sequence ID" value="CAB3386251.1"/>
    <property type="molecule type" value="Genomic_DNA"/>
</dbReference>
<evidence type="ECO:0000256" key="1">
    <source>
        <dbReference type="SAM" id="SignalP"/>
    </source>
</evidence>
<comment type="caution">
    <text evidence="2">The sequence shown here is derived from an EMBL/GenBank/DDBJ whole genome shotgun (WGS) entry which is preliminary data.</text>
</comment>
<organism evidence="2 3">
    <name type="scientific">Cloeon dipterum</name>
    <dbReference type="NCBI Taxonomy" id="197152"/>
    <lineage>
        <taxon>Eukaryota</taxon>
        <taxon>Metazoa</taxon>
        <taxon>Ecdysozoa</taxon>
        <taxon>Arthropoda</taxon>
        <taxon>Hexapoda</taxon>
        <taxon>Insecta</taxon>
        <taxon>Pterygota</taxon>
        <taxon>Palaeoptera</taxon>
        <taxon>Ephemeroptera</taxon>
        <taxon>Pisciforma</taxon>
        <taxon>Baetidae</taxon>
        <taxon>Cloeon</taxon>
    </lineage>
</organism>
<proteinExistence type="predicted"/>
<name>A0A8S1E1D2_9INSE</name>
<reference evidence="2 3" key="1">
    <citation type="submission" date="2020-04" db="EMBL/GenBank/DDBJ databases">
        <authorList>
            <person name="Alioto T."/>
            <person name="Alioto T."/>
            <person name="Gomez Garrido J."/>
        </authorList>
    </citation>
    <scope>NUCLEOTIDE SEQUENCE [LARGE SCALE GENOMIC DNA]</scope>
</reference>